<dbReference type="Pfam" id="PF00665">
    <property type="entry name" value="rve"/>
    <property type="match status" value="1"/>
</dbReference>
<dbReference type="InterPro" id="IPR012337">
    <property type="entry name" value="RNaseH-like_sf"/>
</dbReference>
<dbReference type="EMBL" id="FOFZ01000026">
    <property type="protein sequence ID" value="SER77077.1"/>
    <property type="molecule type" value="Genomic_DNA"/>
</dbReference>
<dbReference type="Proteomes" id="UP000183658">
    <property type="component" value="Unassembled WGS sequence"/>
</dbReference>
<dbReference type="PANTHER" id="PTHR46889">
    <property type="entry name" value="TRANSPOSASE INSF FOR INSERTION SEQUENCE IS3B-RELATED"/>
    <property type="match status" value="1"/>
</dbReference>
<dbReference type="GO" id="GO:0015074">
    <property type="term" value="P:DNA integration"/>
    <property type="evidence" value="ECO:0007669"/>
    <property type="project" value="InterPro"/>
</dbReference>
<evidence type="ECO:0000259" key="1">
    <source>
        <dbReference type="PROSITE" id="PS50994"/>
    </source>
</evidence>
<keyword evidence="3" id="KW-1185">Reference proteome</keyword>
<name>A0A1H9RWK8_FLAFI</name>
<dbReference type="NCBIfam" id="NF033516">
    <property type="entry name" value="transpos_IS3"/>
    <property type="match status" value="1"/>
</dbReference>
<accession>A0A1H9RWK8</accession>
<dbReference type="PANTHER" id="PTHR46889:SF5">
    <property type="entry name" value="INTEGRASE PROTEIN"/>
    <property type="match status" value="1"/>
</dbReference>
<dbReference type="InterPro" id="IPR001584">
    <property type="entry name" value="Integrase_cat-core"/>
</dbReference>
<protein>
    <submittedName>
        <fullName evidence="2">Transposase InsO and inactivated derivatives</fullName>
    </submittedName>
</protein>
<gene>
    <name evidence="2" type="ORF">SAMN05444355_1266</name>
</gene>
<dbReference type="AlphaFoldDB" id="A0A1H9RWK8"/>
<sequence>MVGQRNSEKEEKTFKIKWIYESLGLSKQGYYQRIASDKIKEIRNNTVIDLVLEIRERMPGTGTRKLLDHLKEKLVQNNIKMGRDALFDLLRWRGLFIKRTKRFHITTDSKHFYYKSPNLLYNLAVTNAEQVFVADITYIKTDAGHAYLALVTDAYSRKIMGWALEDNMRVEMVKNALKMARKNCVFNHKNIIHHSDRGIQYCCPDHSEFAEGKGFILSTTQKYDPYENAIAERINGILKYEFGLKRTLKSVQIAKAMTKEAIEIYNNERTHWSLDLKTPQSVHLQYNKQENKSYKKVKKVAV</sequence>
<organism evidence="2 3">
    <name type="scientific">Flavobacterium frigoris</name>
    <dbReference type="NCBI Taxonomy" id="229204"/>
    <lineage>
        <taxon>Bacteria</taxon>
        <taxon>Pseudomonadati</taxon>
        <taxon>Bacteroidota</taxon>
        <taxon>Flavobacteriia</taxon>
        <taxon>Flavobacteriales</taxon>
        <taxon>Flavobacteriaceae</taxon>
        <taxon>Flavobacterium</taxon>
    </lineage>
</organism>
<dbReference type="SUPFAM" id="SSF53098">
    <property type="entry name" value="Ribonuclease H-like"/>
    <property type="match status" value="1"/>
</dbReference>
<evidence type="ECO:0000313" key="2">
    <source>
        <dbReference type="EMBL" id="SER77077.1"/>
    </source>
</evidence>
<dbReference type="Gene3D" id="3.30.420.10">
    <property type="entry name" value="Ribonuclease H-like superfamily/Ribonuclease H"/>
    <property type="match status" value="1"/>
</dbReference>
<dbReference type="PROSITE" id="PS50994">
    <property type="entry name" value="INTEGRASE"/>
    <property type="match status" value="1"/>
</dbReference>
<dbReference type="InterPro" id="IPR036397">
    <property type="entry name" value="RNaseH_sf"/>
</dbReference>
<dbReference type="InterPro" id="IPR050900">
    <property type="entry name" value="Transposase_IS3/IS150/IS904"/>
</dbReference>
<dbReference type="RefSeq" id="WP_083380554.1">
    <property type="nucleotide sequence ID" value="NZ_FOFZ01000026.1"/>
</dbReference>
<feature type="domain" description="Integrase catalytic" evidence="1">
    <location>
        <begin position="113"/>
        <end position="287"/>
    </location>
</feature>
<reference evidence="3" key="1">
    <citation type="submission" date="2016-10" db="EMBL/GenBank/DDBJ databases">
        <authorList>
            <person name="Varghese N."/>
            <person name="Submissions S."/>
        </authorList>
    </citation>
    <scope>NUCLEOTIDE SEQUENCE [LARGE SCALE GENOMIC DNA]</scope>
    <source>
        <strain evidence="3">DSM 15719</strain>
    </source>
</reference>
<evidence type="ECO:0000313" key="3">
    <source>
        <dbReference type="Proteomes" id="UP000183658"/>
    </source>
</evidence>
<dbReference type="InterPro" id="IPR048020">
    <property type="entry name" value="Transpos_IS3"/>
</dbReference>
<dbReference type="GO" id="GO:0003676">
    <property type="term" value="F:nucleic acid binding"/>
    <property type="evidence" value="ECO:0007669"/>
    <property type="project" value="InterPro"/>
</dbReference>
<proteinExistence type="predicted"/>